<dbReference type="GeneID" id="107982158"/>
<dbReference type="EnsemblMetazoa" id="XM_031924021">
    <property type="protein sequence ID" value="XP_031779881"/>
    <property type="gene ID" value="LOC107982158"/>
</dbReference>
<dbReference type="RefSeq" id="XP_031779881.1">
    <property type="nucleotide sequence ID" value="XM_031924021.2"/>
</dbReference>
<accession>A0A7M7Q327</accession>
<dbReference type="EnsemblMetazoa" id="XM_031924020">
    <property type="protein sequence ID" value="XP_031779880"/>
    <property type="gene ID" value="LOC107982158"/>
</dbReference>
<feature type="compositionally biased region" description="Basic and acidic residues" evidence="1">
    <location>
        <begin position="145"/>
        <end position="154"/>
    </location>
</feature>
<dbReference type="RefSeq" id="XP_031779880.1">
    <property type="nucleotide sequence ID" value="XM_031924020.2"/>
</dbReference>
<proteinExistence type="predicted"/>
<reference evidence="2" key="1">
    <citation type="submission" date="2021-01" db="UniProtKB">
        <authorList>
            <consortium name="EnsemblMetazoa"/>
        </authorList>
    </citation>
    <scope>IDENTIFICATION</scope>
</reference>
<name>A0A7M7Q327_NASVI</name>
<dbReference type="InParanoid" id="A0A7M7Q327"/>
<sequence>MDEPDDDWKKRNISEVFGCTEKYAAAKDLIGKLEAKKNLLASSSKSQPKDSYETKSSSPTFGSSNISMWYIVQLVNDEEMHIIPGFWMKDDKTSTAWPPYSSSFEDVQTSIQDREKPKSDWTNRNIAKILKKSVTYNSASNWIKEQKNHQEQKSEFNSPDSNHDHGIRENIPPTHKFVKMQRSSTKADNEDPFIIVIIRNSDVEYPAIVPKSWICDKGKTVKWPPKFSNPNIIALKQTPKEDWFQCNLKDVYWTTATFDYEEDIQKVKIAENLSGAENVEEAFREQQNPRGNKKK</sequence>
<keyword evidence="3" id="KW-1185">Reference proteome</keyword>
<dbReference type="KEGG" id="nvi:107982158"/>
<feature type="region of interest" description="Disordered" evidence="1">
    <location>
        <begin position="145"/>
        <end position="170"/>
    </location>
</feature>
<protein>
    <submittedName>
        <fullName evidence="2">Uncharacterized protein</fullName>
    </submittedName>
</protein>
<organism evidence="2 3">
    <name type="scientific">Nasonia vitripennis</name>
    <name type="common">Parasitic wasp</name>
    <dbReference type="NCBI Taxonomy" id="7425"/>
    <lineage>
        <taxon>Eukaryota</taxon>
        <taxon>Metazoa</taxon>
        <taxon>Ecdysozoa</taxon>
        <taxon>Arthropoda</taxon>
        <taxon>Hexapoda</taxon>
        <taxon>Insecta</taxon>
        <taxon>Pterygota</taxon>
        <taxon>Neoptera</taxon>
        <taxon>Endopterygota</taxon>
        <taxon>Hymenoptera</taxon>
        <taxon>Apocrita</taxon>
        <taxon>Proctotrupomorpha</taxon>
        <taxon>Chalcidoidea</taxon>
        <taxon>Pteromalidae</taxon>
        <taxon>Pteromalinae</taxon>
        <taxon>Nasonia</taxon>
    </lineage>
</organism>
<evidence type="ECO:0000313" key="3">
    <source>
        <dbReference type="Proteomes" id="UP000002358"/>
    </source>
</evidence>
<dbReference type="Proteomes" id="UP000002358">
    <property type="component" value="Unassembled WGS sequence"/>
</dbReference>
<evidence type="ECO:0000313" key="2">
    <source>
        <dbReference type="EnsemblMetazoa" id="XP_031779881"/>
    </source>
</evidence>
<dbReference type="AlphaFoldDB" id="A0A7M7Q327"/>
<evidence type="ECO:0000256" key="1">
    <source>
        <dbReference type="SAM" id="MobiDB-lite"/>
    </source>
</evidence>